<sequence length="320" mass="37949">MKLNSLYFIQSLILFIFFIPQTIGPFFYSKNAQECCDFSYGFIICSEASEILNQQQCMTDGYCKFQGITNNGAWFASALFSFLSCKMLQGIIGERRKISAEIKKYSFYIVLLTIFCNLGSCFSKFKHYGIKYDDETFFYICNLDLVVENAWMMFWWIFQLTINAFVFFFGIRQYYQLQISIKQLEIRLQENLTSIKALKIQSLHLIIILFWTINIGIKILEEHLFQFQIPFQIILFFFMFPIQLLGFCYAEFYFYSFQDHLRHNLPPCFQTFFNILLQVNIVTVCLSFRKEMDQNNDDRKSSIQSNEASLLYHHNETSAN</sequence>
<keyword evidence="3" id="KW-1185">Reference proteome</keyword>
<evidence type="ECO:0000313" key="2">
    <source>
        <dbReference type="EMBL" id="CAD8103389.1"/>
    </source>
</evidence>
<dbReference type="AlphaFoldDB" id="A0A8S1PKA8"/>
<dbReference type="OrthoDB" id="10445101at2759"/>
<dbReference type="Proteomes" id="UP000692954">
    <property type="component" value="Unassembled WGS sequence"/>
</dbReference>
<protein>
    <recommendedName>
        <fullName evidence="4">Transmembrane protein</fullName>
    </recommendedName>
</protein>
<feature type="transmembrane region" description="Helical" evidence="1">
    <location>
        <begin position="74"/>
        <end position="93"/>
    </location>
</feature>
<feature type="transmembrane region" description="Helical" evidence="1">
    <location>
        <begin position="7"/>
        <end position="28"/>
    </location>
</feature>
<reference evidence="2" key="1">
    <citation type="submission" date="2021-01" db="EMBL/GenBank/DDBJ databases">
        <authorList>
            <consortium name="Genoscope - CEA"/>
            <person name="William W."/>
        </authorList>
    </citation>
    <scope>NUCLEOTIDE SEQUENCE</scope>
</reference>
<proteinExistence type="predicted"/>
<keyword evidence="1" id="KW-1133">Transmembrane helix</keyword>
<gene>
    <name evidence="2" type="ORF">PSON_ATCC_30995.1.T0800070</name>
</gene>
<keyword evidence="1" id="KW-0472">Membrane</keyword>
<feature type="transmembrane region" description="Helical" evidence="1">
    <location>
        <begin position="229"/>
        <end position="255"/>
    </location>
</feature>
<evidence type="ECO:0000256" key="1">
    <source>
        <dbReference type="SAM" id="Phobius"/>
    </source>
</evidence>
<comment type="caution">
    <text evidence="2">The sequence shown here is derived from an EMBL/GenBank/DDBJ whole genome shotgun (WGS) entry which is preliminary data.</text>
</comment>
<evidence type="ECO:0000313" key="3">
    <source>
        <dbReference type="Proteomes" id="UP000692954"/>
    </source>
</evidence>
<organism evidence="2 3">
    <name type="scientific">Paramecium sonneborni</name>
    <dbReference type="NCBI Taxonomy" id="65129"/>
    <lineage>
        <taxon>Eukaryota</taxon>
        <taxon>Sar</taxon>
        <taxon>Alveolata</taxon>
        <taxon>Ciliophora</taxon>
        <taxon>Intramacronucleata</taxon>
        <taxon>Oligohymenophorea</taxon>
        <taxon>Peniculida</taxon>
        <taxon>Parameciidae</taxon>
        <taxon>Paramecium</taxon>
    </lineage>
</organism>
<accession>A0A8S1PKA8</accession>
<evidence type="ECO:0008006" key="4">
    <source>
        <dbReference type="Google" id="ProtNLM"/>
    </source>
</evidence>
<feature type="transmembrane region" description="Helical" evidence="1">
    <location>
        <begin position="196"/>
        <end position="217"/>
    </location>
</feature>
<feature type="transmembrane region" description="Helical" evidence="1">
    <location>
        <begin position="105"/>
        <end position="125"/>
    </location>
</feature>
<dbReference type="EMBL" id="CAJJDN010000080">
    <property type="protein sequence ID" value="CAD8103389.1"/>
    <property type="molecule type" value="Genomic_DNA"/>
</dbReference>
<keyword evidence="1" id="KW-0812">Transmembrane</keyword>
<feature type="transmembrane region" description="Helical" evidence="1">
    <location>
        <begin position="153"/>
        <end position="175"/>
    </location>
</feature>
<name>A0A8S1PKA8_9CILI</name>